<evidence type="ECO:0000313" key="2">
    <source>
        <dbReference type="Proteomes" id="UP001143910"/>
    </source>
</evidence>
<gene>
    <name evidence="1" type="ORF">NQ176_g3898</name>
</gene>
<proteinExistence type="predicted"/>
<organism evidence="1 2">
    <name type="scientific">Zarea fungicola</name>
    <dbReference type="NCBI Taxonomy" id="93591"/>
    <lineage>
        <taxon>Eukaryota</taxon>
        <taxon>Fungi</taxon>
        <taxon>Dikarya</taxon>
        <taxon>Ascomycota</taxon>
        <taxon>Pezizomycotina</taxon>
        <taxon>Sordariomycetes</taxon>
        <taxon>Hypocreomycetidae</taxon>
        <taxon>Hypocreales</taxon>
        <taxon>Cordycipitaceae</taxon>
        <taxon>Zarea</taxon>
    </lineage>
</organism>
<reference evidence="1" key="1">
    <citation type="submission" date="2022-08" db="EMBL/GenBank/DDBJ databases">
        <title>Genome Sequence of Lecanicillium fungicola.</title>
        <authorList>
            <person name="Buettner E."/>
        </authorList>
    </citation>
    <scope>NUCLEOTIDE SEQUENCE</scope>
    <source>
        <strain evidence="1">Babe33</strain>
    </source>
</reference>
<dbReference type="Proteomes" id="UP001143910">
    <property type="component" value="Unassembled WGS sequence"/>
</dbReference>
<accession>A0ACC1NHK3</accession>
<evidence type="ECO:0000313" key="1">
    <source>
        <dbReference type="EMBL" id="KAJ2978293.1"/>
    </source>
</evidence>
<dbReference type="EMBL" id="JANJQO010000390">
    <property type="protein sequence ID" value="KAJ2978293.1"/>
    <property type="molecule type" value="Genomic_DNA"/>
</dbReference>
<name>A0ACC1NHK3_9HYPO</name>
<keyword evidence="2" id="KW-1185">Reference proteome</keyword>
<comment type="caution">
    <text evidence="1">The sequence shown here is derived from an EMBL/GenBank/DDBJ whole genome shotgun (WGS) entry which is preliminary data.</text>
</comment>
<protein>
    <submittedName>
        <fullName evidence="1">Uncharacterized protein</fullName>
    </submittedName>
</protein>
<sequence>MTRLRVLICGAGVAGNGLAFWLSRLGYDVTVVERAPELRVTGLQLDLRGHGIDVIKRMGLEKAIRAKCVPERGMQFVDTYGRRWGYFPANTSGKGVQSMTSEFEIMRVDLCQVLHDGAKDNAKYIFGASIASLSDDEHGPVKVHFTNGVCEEYDLVVGADGLNSRTRKMMLGPDAPDALHRLTEHIAYLRVQSEMQEGEDYTATAYIANGRRFVFTRRHNAHQLQVYLTGSNMARRLHDVPSGDIEAEKRAFTEEFRGMGWKVDKILQLMERSDDFYCEREGFVKLDTWSRGCVTLVGDAGYCSSVNGFGTSCALIGAYILAGEIARHAGDSTQGQATVNKNLQKALGEYERKLRPLITKLQKGLGEPSWFNEMEVKTWHVRVLYWIVWVISTLRIYKLVDLMPDHGAGWDLPEYPELKV</sequence>